<dbReference type="AlphaFoldDB" id="A0A086J2M1"/>
<keyword evidence="4" id="KW-1185">Reference proteome</keyword>
<evidence type="ECO:0000313" key="3">
    <source>
        <dbReference type="EMBL" id="KFG26389.1"/>
    </source>
</evidence>
<sequence>MKSTNISIMLLCLALWTVAKGLPEKKALKFLGENAMRAERGMYTDKIANIDGFSPDDIQSGNREFEILQEIPEHMVLILLCMCCGIIGYCIGLYLDRVFMYAEYVKRRVSRYAHRMSRSRTSGETSLDSV</sequence>
<dbReference type="EMBL" id="AKIJ01000003">
    <property type="protein sequence ID" value="KFG26389.1"/>
    <property type="molecule type" value="Genomic_DNA"/>
</dbReference>
<keyword evidence="2" id="KW-0732">Signal</keyword>
<protein>
    <submittedName>
        <fullName evidence="3">Uncharacterized protein</fullName>
    </submittedName>
</protein>
<keyword evidence="1" id="KW-1133">Transmembrane helix</keyword>
<organism evidence="3 4">
    <name type="scientific">Nematocida ausubeli (strain ATCC PRA-371 / ERTm2)</name>
    <name type="common">Nematode killer fungus</name>
    <dbReference type="NCBI Taxonomy" id="1913371"/>
    <lineage>
        <taxon>Eukaryota</taxon>
        <taxon>Fungi</taxon>
        <taxon>Fungi incertae sedis</taxon>
        <taxon>Microsporidia</taxon>
        <taxon>Nematocida</taxon>
    </lineage>
</organism>
<feature type="chain" id="PRO_5001807894" evidence="2">
    <location>
        <begin position="22"/>
        <end position="130"/>
    </location>
</feature>
<dbReference type="HOGENOM" id="CLU_1938713_0_0_1"/>
<evidence type="ECO:0000313" key="4">
    <source>
        <dbReference type="Proteomes" id="UP000054524"/>
    </source>
</evidence>
<name>A0A086J2M1_NEMA1</name>
<keyword evidence="1" id="KW-0472">Membrane</keyword>
<gene>
    <name evidence="3" type="ORF">NESG_01511</name>
</gene>
<dbReference type="GeneID" id="77676484"/>
<feature type="transmembrane region" description="Helical" evidence="1">
    <location>
        <begin position="75"/>
        <end position="95"/>
    </location>
</feature>
<keyword evidence="1" id="KW-0812">Transmembrane</keyword>
<comment type="caution">
    <text evidence="3">The sequence shown here is derived from an EMBL/GenBank/DDBJ whole genome shotgun (WGS) entry which is preliminary data.</text>
</comment>
<proteinExistence type="predicted"/>
<evidence type="ECO:0000256" key="1">
    <source>
        <dbReference type="SAM" id="Phobius"/>
    </source>
</evidence>
<dbReference type="Proteomes" id="UP000054524">
    <property type="component" value="Unassembled WGS sequence"/>
</dbReference>
<dbReference type="RefSeq" id="XP_052904944.1">
    <property type="nucleotide sequence ID" value="XM_053049139.1"/>
</dbReference>
<accession>A0A086J2M1</accession>
<reference evidence="3 4" key="1">
    <citation type="journal article" date="2014" name="Genome Announc.">
        <title>Genome Sequence of the Microsporidian Species Nematocida sp1 Strain ERTm6 (ATCC PRA-372).</title>
        <authorList>
            <person name="Bakowski M.A."/>
            <person name="Priest M."/>
            <person name="Young S."/>
            <person name="Cuomo C.A."/>
            <person name="Troemel E.R."/>
        </authorList>
    </citation>
    <scope>NUCLEOTIDE SEQUENCE [LARGE SCALE GENOMIC DNA]</scope>
    <source>
        <strain evidence="3 4">ERTm6</strain>
    </source>
</reference>
<feature type="signal peptide" evidence="2">
    <location>
        <begin position="1"/>
        <end position="21"/>
    </location>
</feature>
<dbReference type="OrthoDB" id="10315653at2759"/>
<evidence type="ECO:0000256" key="2">
    <source>
        <dbReference type="SAM" id="SignalP"/>
    </source>
</evidence>